<dbReference type="OrthoDB" id="1491481at2"/>
<keyword evidence="4" id="KW-1185">Reference proteome</keyword>
<feature type="chain" id="PRO_5013335344" evidence="1">
    <location>
        <begin position="32"/>
        <end position="324"/>
    </location>
</feature>
<dbReference type="InterPro" id="IPR022409">
    <property type="entry name" value="PKD/Chitinase_dom"/>
</dbReference>
<name>A0A1K1RBF2_9FLAO</name>
<dbReference type="PROSITE" id="PS50093">
    <property type="entry name" value="PKD"/>
    <property type="match status" value="1"/>
</dbReference>
<dbReference type="InterPro" id="IPR000601">
    <property type="entry name" value="PKD_dom"/>
</dbReference>
<evidence type="ECO:0000259" key="2">
    <source>
        <dbReference type="PROSITE" id="PS50093"/>
    </source>
</evidence>
<keyword evidence="1" id="KW-0732">Signal</keyword>
<reference evidence="4" key="1">
    <citation type="submission" date="2016-11" db="EMBL/GenBank/DDBJ databases">
        <authorList>
            <person name="Varghese N."/>
            <person name="Submissions S."/>
        </authorList>
    </citation>
    <scope>NUCLEOTIDE SEQUENCE [LARGE SCALE GENOMIC DNA]</scope>
    <source>
        <strain evidence="4">DSM 24786</strain>
    </source>
</reference>
<dbReference type="RefSeq" id="WP_072305069.1">
    <property type="nucleotide sequence ID" value="NZ_FPIY01000011.1"/>
</dbReference>
<dbReference type="Proteomes" id="UP000183257">
    <property type="component" value="Unassembled WGS sequence"/>
</dbReference>
<accession>A0A1K1RBF2</accession>
<dbReference type="InterPro" id="IPR035986">
    <property type="entry name" value="PKD_dom_sf"/>
</dbReference>
<dbReference type="SUPFAM" id="SSF49299">
    <property type="entry name" value="PKD domain"/>
    <property type="match status" value="1"/>
</dbReference>
<dbReference type="InterPro" id="IPR013783">
    <property type="entry name" value="Ig-like_fold"/>
</dbReference>
<dbReference type="Gene3D" id="2.60.120.260">
    <property type="entry name" value="Galactose-binding domain-like"/>
    <property type="match status" value="1"/>
</dbReference>
<dbReference type="PROSITE" id="PS51257">
    <property type="entry name" value="PROKAR_LIPOPROTEIN"/>
    <property type="match status" value="1"/>
</dbReference>
<protein>
    <submittedName>
        <fullName evidence="3">PKD domain-containing protein</fullName>
    </submittedName>
</protein>
<dbReference type="EMBL" id="FPIY01000011">
    <property type="protein sequence ID" value="SFW69228.1"/>
    <property type="molecule type" value="Genomic_DNA"/>
</dbReference>
<dbReference type="SMART" id="SM00089">
    <property type="entry name" value="PKD"/>
    <property type="match status" value="1"/>
</dbReference>
<dbReference type="STRING" id="76595.SAMN05660313_03465"/>
<feature type="domain" description="PKD" evidence="2">
    <location>
        <begin position="48"/>
        <end position="137"/>
    </location>
</feature>
<sequence length="324" mass="34964">MKNNRNINRIKRTAGLLTAIFLLTISFSSCDLEYDVAGTASIEDLTPPSAFFAATQNSGSDEAWKSYTFSNQSNSATQYNWEFVHSSGEVITSTEVEPEHTFPGEGDFLVTLTASDNLGVESVYSETITVVMPLVPTVITPVISEWAFEDGTEDGGDTLGCVFIQEDGTPKTPKNDGTNCWRILGATVHNTSSDGAYTIPFDNTSGKTQGAKYPATGEGNDRASYQALTVTPNVKYIVTFHYALKNDGDKVRVGILNGWMDNASELETTGFIAEADGDVSLGKNNFTEVTFEFEANATGEIAIWIDNVSTGDTYVDNISIVPAP</sequence>
<feature type="signal peptide" evidence="1">
    <location>
        <begin position="1"/>
        <end position="31"/>
    </location>
</feature>
<dbReference type="CDD" id="cd00146">
    <property type="entry name" value="PKD"/>
    <property type="match status" value="1"/>
</dbReference>
<dbReference type="SUPFAM" id="SSF49785">
    <property type="entry name" value="Galactose-binding domain-like"/>
    <property type="match status" value="1"/>
</dbReference>
<organism evidence="3 4">
    <name type="scientific">Cellulophaga fucicola</name>
    <dbReference type="NCBI Taxonomy" id="76595"/>
    <lineage>
        <taxon>Bacteria</taxon>
        <taxon>Pseudomonadati</taxon>
        <taxon>Bacteroidota</taxon>
        <taxon>Flavobacteriia</taxon>
        <taxon>Flavobacteriales</taxon>
        <taxon>Flavobacteriaceae</taxon>
        <taxon>Cellulophaga</taxon>
    </lineage>
</organism>
<dbReference type="InterPro" id="IPR008979">
    <property type="entry name" value="Galactose-bd-like_sf"/>
</dbReference>
<evidence type="ECO:0000313" key="3">
    <source>
        <dbReference type="EMBL" id="SFW69228.1"/>
    </source>
</evidence>
<dbReference type="Pfam" id="PF18911">
    <property type="entry name" value="PKD_4"/>
    <property type="match status" value="1"/>
</dbReference>
<dbReference type="Gene3D" id="2.60.40.10">
    <property type="entry name" value="Immunoglobulins"/>
    <property type="match status" value="1"/>
</dbReference>
<evidence type="ECO:0000313" key="4">
    <source>
        <dbReference type="Proteomes" id="UP000183257"/>
    </source>
</evidence>
<evidence type="ECO:0000256" key="1">
    <source>
        <dbReference type="SAM" id="SignalP"/>
    </source>
</evidence>
<dbReference type="AlphaFoldDB" id="A0A1K1RBF2"/>
<proteinExistence type="predicted"/>
<gene>
    <name evidence="3" type="ORF">SAMN05660313_03465</name>
</gene>